<dbReference type="FunFam" id="3.10.105.10:FF:000012">
    <property type="entry name" value="Peptide/nickel transport system substrate-binding protein"/>
    <property type="match status" value="1"/>
</dbReference>
<dbReference type="FunFam" id="3.90.76.10:FF:000007">
    <property type="entry name" value="Dipeptide ABC transporter periplasmic dipeptide-binding protein"/>
    <property type="match status" value="1"/>
</dbReference>
<dbReference type="InterPro" id="IPR039424">
    <property type="entry name" value="SBP_5"/>
</dbReference>
<dbReference type="SUPFAM" id="SSF53850">
    <property type="entry name" value="Periplasmic binding protein-like II"/>
    <property type="match status" value="1"/>
</dbReference>
<organism evidence="6 7">
    <name type="scientific">Candidatus Korarchaeum cryptofilum</name>
    <dbReference type="NCBI Taxonomy" id="498846"/>
    <lineage>
        <taxon>Archaea</taxon>
        <taxon>Thermoproteota</taxon>
        <taxon>Candidatus Korarchaeia</taxon>
        <taxon>Candidatus Korarchaeales</taxon>
        <taxon>Candidatus Korarchaeaceae</taxon>
        <taxon>Candidatus Korarchaeum</taxon>
    </lineage>
</organism>
<dbReference type="Pfam" id="PF00496">
    <property type="entry name" value="SBP_bac_5"/>
    <property type="match status" value="1"/>
</dbReference>
<comment type="subcellular location">
    <subcellularLocation>
        <location evidence="1">Cell envelope</location>
    </subcellularLocation>
</comment>
<keyword evidence="3" id="KW-0813">Transport</keyword>
<evidence type="ECO:0000313" key="7">
    <source>
        <dbReference type="Proteomes" id="UP000278149"/>
    </source>
</evidence>
<dbReference type="GO" id="GO:0015833">
    <property type="term" value="P:peptide transport"/>
    <property type="evidence" value="ECO:0007669"/>
    <property type="project" value="TreeGrafter"/>
</dbReference>
<dbReference type="GO" id="GO:0043190">
    <property type="term" value="C:ATP-binding cassette (ABC) transporter complex"/>
    <property type="evidence" value="ECO:0007669"/>
    <property type="project" value="InterPro"/>
</dbReference>
<feature type="domain" description="Solute-binding protein family 5" evidence="5">
    <location>
        <begin position="76"/>
        <end position="435"/>
    </location>
</feature>
<name>A0A429G2M4_9CREN</name>
<reference evidence="6 7" key="1">
    <citation type="submission" date="2018-10" db="EMBL/GenBank/DDBJ databases">
        <title>Co-occurring genomic capacity for anaerobic methane metabolism and dissimilatory sulfite reduction discovered in the Korarchaeota.</title>
        <authorList>
            <person name="Mckay L.J."/>
            <person name="Dlakic M."/>
            <person name="Fields M.W."/>
            <person name="Delmont T.O."/>
            <person name="Eren A.M."/>
            <person name="Jay Z.J."/>
            <person name="Klingelsmith K.B."/>
            <person name="Rusch D.B."/>
            <person name="Inskeep W.P."/>
        </authorList>
    </citation>
    <scope>NUCLEOTIDE SEQUENCE [LARGE SCALE GENOMIC DNA]</scope>
    <source>
        <strain evidence="6 7">WS</strain>
    </source>
</reference>
<protein>
    <submittedName>
        <fullName evidence="6">Peptide ABC transporter substrate-binding protein</fullName>
    </submittedName>
</protein>
<dbReference type="GO" id="GO:1904680">
    <property type="term" value="F:peptide transmembrane transporter activity"/>
    <property type="evidence" value="ECO:0007669"/>
    <property type="project" value="TreeGrafter"/>
</dbReference>
<evidence type="ECO:0000256" key="1">
    <source>
        <dbReference type="ARBA" id="ARBA00004196"/>
    </source>
</evidence>
<evidence type="ECO:0000256" key="3">
    <source>
        <dbReference type="ARBA" id="ARBA00022448"/>
    </source>
</evidence>
<evidence type="ECO:0000259" key="5">
    <source>
        <dbReference type="Pfam" id="PF00496"/>
    </source>
</evidence>
<sequence>MKRAYLLAILVVLVVIVAAAAYFLLQPAAPPAARITLGTTDKISDLDTSNAYDFFTWEVLSNVGEGLYKYEPGTDKLIPGIAERYEVKDGGSTWVFYLKKNVKFCDGTPVKAQDVVRSIKRVMKINRDPAWLVTDFVEDVVALDDYTVQFKLKKPVSYFLALVATPPYFPVHPSYPEDKIVSDATWGGAGAYCIKEFKRDEYLILEANPYYHGDKPKSPSFVIRFYKDASTMRLALERGEIDITWKTLRPTDYKDLMNNPNYKSVVAPGGFIRYIVLKVDAPPFNNVLVRQALAYAVDRSEIVDKVFLGTMAPLYSMVPNGMWSHLDVFKEKYGDKPNLEMARKLLTQAGYSETKKLKIELWYTPTHYGDTEADVAQLLKKQFEATGMIEVELKSSEWATYLEQQRSGRMNIHLLGWYPDYIDPDDYLTPFLRTESNRWLATGYSNPRVDELLDKAAVEVDTKARSNYYAEVQRILAEDAPLIPLFQGELILITQKNVNGVLVGPPMMLTYSTIYKS</sequence>
<gene>
    <name evidence="6" type="ORF">D9Q81_07085</name>
</gene>
<dbReference type="PIRSF" id="PIRSF002741">
    <property type="entry name" value="MppA"/>
    <property type="match status" value="1"/>
</dbReference>
<comment type="similarity">
    <text evidence="2">Belongs to the bacterial solute-binding protein 5 family.</text>
</comment>
<dbReference type="InterPro" id="IPR023765">
    <property type="entry name" value="SBP_5_CS"/>
</dbReference>
<dbReference type="RefSeq" id="WP_125742355.1">
    <property type="nucleotide sequence ID" value="NZ_RCOR01000037.1"/>
</dbReference>
<dbReference type="CDD" id="cd08519">
    <property type="entry name" value="PBP2_NikA_DppA_OppA_like_20"/>
    <property type="match status" value="1"/>
</dbReference>
<dbReference type="GO" id="GO:0042597">
    <property type="term" value="C:periplasmic space"/>
    <property type="evidence" value="ECO:0007669"/>
    <property type="project" value="UniProtKB-ARBA"/>
</dbReference>
<dbReference type="AlphaFoldDB" id="A0A429G2M4"/>
<comment type="caution">
    <text evidence="6">The sequence shown here is derived from an EMBL/GenBank/DDBJ whole genome shotgun (WGS) entry which is preliminary data.</text>
</comment>
<evidence type="ECO:0000256" key="4">
    <source>
        <dbReference type="ARBA" id="ARBA00022729"/>
    </source>
</evidence>
<accession>A0A429G2M4</accession>
<evidence type="ECO:0000256" key="2">
    <source>
        <dbReference type="ARBA" id="ARBA00005695"/>
    </source>
</evidence>
<dbReference type="PROSITE" id="PS01040">
    <property type="entry name" value="SBP_BACTERIAL_5"/>
    <property type="match status" value="1"/>
</dbReference>
<proteinExistence type="inferred from homology"/>
<keyword evidence="4" id="KW-0732">Signal</keyword>
<dbReference type="Gene3D" id="3.10.105.10">
    <property type="entry name" value="Dipeptide-binding Protein, Domain 3"/>
    <property type="match status" value="1"/>
</dbReference>
<dbReference type="PANTHER" id="PTHR30290:SF10">
    <property type="entry name" value="PERIPLASMIC OLIGOPEPTIDE-BINDING PROTEIN-RELATED"/>
    <property type="match status" value="1"/>
</dbReference>
<evidence type="ECO:0000313" key="6">
    <source>
        <dbReference type="EMBL" id="RSN68072.1"/>
    </source>
</evidence>
<dbReference type="Gene3D" id="3.90.76.10">
    <property type="entry name" value="Dipeptide-binding Protein, Domain 1"/>
    <property type="match status" value="1"/>
</dbReference>
<dbReference type="InterPro" id="IPR000914">
    <property type="entry name" value="SBP_5_dom"/>
</dbReference>
<dbReference type="Gene3D" id="3.40.190.10">
    <property type="entry name" value="Periplasmic binding protein-like II"/>
    <property type="match status" value="1"/>
</dbReference>
<dbReference type="InterPro" id="IPR030678">
    <property type="entry name" value="Peptide/Ni-bd"/>
</dbReference>
<dbReference type="EMBL" id="RCOR01000037">
    <property type="protein sequence ID" value="RSN68072.1"/>
    <property type="molecule type" value="Genomic_DNA"/>
</dbReference>
<dbReference type="Proteomes" id="UP000278149">
    <property type="component" value="Unassembled WGS sequence"/>
</dbReference>
<dbReference type="PANTHER" id="PTHR30290">
    <property type="entry name" value="PERIPLASMIC BINDING COMPONENT OF ABC TRANSPORTER"/>
    <property type="match status" value="1"/>
</dbReference>